<evidence type="ECO:0000256" key="5">
    <source>
        <dbReference type="ARBA" id="ARBA00022692"/>
    </source>
</evidence>
<evidence type="ECO:0000256" key="9">
    <source>
        <dbReference type="ARBA" id="ARBA00023136"/>
    </source>
</evidence>
<reference evidence="13 14" key="2">
    <citation type="submission" date="2020-03" db="EMBL/GenBank/DDBJ databases">
        <title>Roseomonas stagni sp. nov., isolated from pond water in Japan.</title>
        <authorList>
            <person name="Furuhata K."/>
            <person name="Miyamoto H."/>
            <person name="Goto K."/>
        </authorList>
    </citation>
    <scope>NUCLEOTIDE SEQUENCE [LARGE SCALE GENOMIC DNA]</scope>
    <source>
        <strain evidence="13 14">PeD5</strain>
    </source>
</reference>
<evidence type="ECO:0000313" key="13">
    <source>
        <dbReference type="EMBL" id="NGM23647.1"/>
    </source>
</evidence>
<keyword evidence="4" id="KW-1134">Transmembrane beta strand</keyword>
<dbReference type="InterPro" id="IPR050298">
    <property type="entry name" value="Gram-neg_bact_OMP"/>
</dbReference>
<reference evidence="13 14" key="1">
    <citation type="submission" date="2020-02" db="EMBL/GenBank/DDBJ databases">
        <authorList>
            <person name="Kim H.M."/>
            <person name="Jeon C.O."/>
        </authorList>
    </citation>
    <scope>NUCLEOTIDE SEQUENCE [LARGE SCALE GENOMIC DNA]</scope>
    <source>
        <strain evidence="13 14">PeD5</strain>
    </source>
</reference>
<feature type="chain" id="PRO_5027015389" evidence="11">
    <location>
        <begin position="24"/>
        <end position="419"/>
    </location>
</feature>
<keyword evidence="9" id="KW-0472">Membrane</keyword>
<evidence type="ECO:0000256" key="8">
    <source>
        <dbReference type="ARBA" id="ARBA00023114"/>
    </source>
</evidence>
<dbReference type="Proteomes" id="UP000475385">
    <property type="component" value="Unassembled WGS sequence"/>
</dbReference>
<dbReference type="RefSeq" id="WP_164697561.1">
    <property type="nucleotide sequence ID" value="NZ_JAAIKB010000017.1"/>
</dbReference>
<dbReference type="SUPFAM" id="SSF56935">
    <property type="entry name" value="Porins"/>
    <property type="match status" value="1"/>
</dbReference>
<keyword evidence="6 11" id="KW-0732">Signal</keyword>
<keyword evidence="5" id="KW-0812">Transmembrane</keyword>
<dbReference type="Gene3D" id="2.40.160.10">
    <property type="entry name" value="Porin"/>
    <property type="match status" value="1"/>
</dbReference>
<dbReference type="GO" id="GO:0046930">
    <property type="term" value="C:pore complex"/>
    <property type="evidence" value="ECO:0007669"/>
    <property type="project" value="UniProtKB-KW"/>
</dbReference>
<comment type="caution">
    <text evidence="13">The sequence shown here is derived from an EMBL/GenBank/DDBJ whole genome shotgun (WGS) entry which is preliminary data.</text>
</comment>
<evidence type="ECO:0000256" key="1">
    <source>
        <dbReference type="ARBA" id="ARBA00004571"/>
    </source>
</evidence>
<evidence type="ECO:0000256" key="2">
    <source>
        <dbReference type="ARBA" id="ARBA00011233"/>
    </source>
</evidence>
<evidence type="ECO:0000259" key="12">
    <source>
        <dbReference type="Pfam" id="PF13609"/>
    </source>
</evidence>
<keyword evidence="10" id="KW-0998">Cell outer membrane</keyword>
<evidence type="ECO:0000256" key="10">
    <source>
        <dbReference type="ARBA" id="ARBA00023237"/>
    </source>
</evidence>
<evidence type="ECO:0000313" key="14">
    <source>
        <dbReference type="Proteomes" id="UP000475385"/>
    </source>
</evidence>
<dbReference type="GO" id="GO:0006811">
    <property type="term" value="P:monoatomic ion transport"/>
    <property type="evidence" value="ECO:0007669"/>
    <property type="project" value="UniProtKB-KW"/>
</dbReference>
<keyword evidence="3" id="KW-0813">Transport</keyword>
<evidence type="ECO:0000256" key="11">
    <source>
        <dbReference type="SAM" id="SignalP"/>
    </source>
</evidence>
<keyword evidence="7" id="KW-0406">Ion transport</keyword>
<dbReference type="GO" id="GO:0009279">
    <property type="term" value="C:cell outer membrane"/>
    <property type="evidence" value="ECO:0007669"/>
    <property type="project" value="UniProtKB-SubCell"/>
</dbReference>
<evidence type="ECO:0000256" key="3">
    <source>
        <dbReference type="ARBA" id="ARBA00022448"/>
    </source>
</evidence>
<dbReference type="AlphaFoldDB" id="A0A6M1LTZ5"/>
<protein>
    <submittedName>
        <fullName evidence="13">Porin</fullName>
    </submittedName>
</protein>
<dbReference type="Pfam" id="PF13609">
    <property type="entry name" value="Porin_4"/>
    <property type="match status" value="1"/>
</dbReference>
<accession>A0A6M1LTZ5</accession>
<dbReference type="PANTHER" id="PTHR34501">
    <property type="entry name" value="PROTEIN YDDL-RELATED"/>
    <property type="match status" value="1"/>
</dbReference>
<sequence length="419" mass="43412">MRKILLGTTAVVGAALLSNVAQAQTAPTVRVGGYFEFTGGHVSDTQDRNAVTVPAVGAAPARTVNRDKVDFRADMEISVIVRGKTANGLTYGAEIELQMDNVTNTGGAGNGGVVDTDEMWGFVSSPTLGTLQFGDQDSAADQLKVSAPSVTNLGESAGWDEFIAPAADGTRYILSTINDGSDATKIIYMSPQFFGFDFGVSYAPNGFEGEHFSVPNASGLQRDPTQGTIRNEISGALRYRGSFGNVGVAAAISAMRGDAQTTNGVVFNGATVGLQDPTAYQAGLNVTFAGLTLGGHYVWGKYAGASFGRAAIRDGLSGSSNYTLGATYTMGAFAVGAFYSHGTRDNGPGLSDREQTAYGLGAVYTLAPGMDVFANYTSITDRNIANNATNPTALAAAGNGSGGRNRDIDIVIIGTRLTF</sequence>
<keyword evidence="8" id="KW-0626">Porin</keyword>
<dbReference type="PANTHER" id="PTHR34501:SF9">
    <property type="entry name" value="MAJOR OUTER MEMBRANE PROTEIN P.IA"/>
    <property type="match status" value="1"/>
</dbReference>
<dbReference type="EMBL" id="JAAIKB010000017">
    <property type="protein sequence ID" value="NGM23647.1"/>
    <property type="molecule type" value="Genomic_DNA"/>
</dbReference>
<name>A0A6M1LTZ5_9PROT</name>
<gene>
    <name evidence="13" type="ORF">G3576_26775</name>
</gene>
<dbReference type="InterPro" id="IPR033900">
    <property type="entry name" value="Gram_neg_porin_domain"/>
</dbReference>
<evidence type="ECO:0000256" key="7">
    <source>
        <dbReference type="ARBA" id="ARBA00023065"/>
    </source>
</evidence>
<feature type="domain" description="Porin" evidence="12">
    <location>
        <begin position="10"/>
        <end position="382"/>
    </location>
</feature>
<organism evidence="13 14">
    <name type="scientific">Falsiroseomonas algicola</name>
    <dbReference type="NCBI Taxonomy" id="2716930"/>
    <lineage>
        <taxon>Bacteria</taxon>
        <taxon>Pseudomonadati</taxon>
        <taxon>Pseudomonadota</taxon>
        <taxon>Alphaproteobacteria</taxon>
        <taxon>Acetobacterales</taxon>
        <taxon>Roseomonadaceae</taxon>
        <taxon>Falsiroseomonas</taxon>
    </lineage>
</organism>
<evidence type="ECO:0000256" key="4">
    <source>
        <dbReference type="ARBA" id="ARBA00022452"/>
    </source>
</evidence>
<comment type="subunit">
    <text evidence="2">Homotrimer.</text>
</comment>
<feature type="signal peptide" evidence="11">
    <location>
        <begin position="1"/>
        <end position="23"/>
    </location>
</feature>
<keyword evidence="14" id="KW-1185">Reference proteome</keyword>
<comment type="subcellular location">
    <subcellularLocation>
        <location evidence="1">Cell outer membrane</location>
        <topology evidence="1">Multi-pass membrane protein</topology>
    </subcellularLocation>
</comment>
<evidence type="ECO:0000256" key="6">
    <source>
        <dbReference type="ARBA" id="ARBA00022729"/>
    </source>
</evidence>
<proteinExistence type="predicted"/>
<dbReference type="GO" id="GO:0015288">
    <property type="term" value="F:porin activity"/>
    <property type="evidence" value="ECO:0007669"/>
    <property type="project" value="UniProtKB-KW"/>
</dbReference>
<dbReference type="InterPro" id="IPR023614">
    <property type="entry name" value="Porin_dom_sf"/>
</dbReference>